<comment type="caution">
    <text evidence="2">The sequence shown here is derived from an EMBL/GenBank/DDBJ whole genome shotgun (WGS) entry which is preliminary data.</text>
</comment>
<evidence type="ECO:0000313" key="2">
    <source>
        <dbReference type="EMBL" id="MEQ2271874.1"/>
    </source>
</evidence>
<accession>A0ABV0WS70</accession>
<dbReference type="Proteomes" id="UP001444071">
    <property type="component" value="Unassembled WGS sequence"/>
</dbReference>
<feature type="compositionally biased region" description="Polar residues" evidence="1">
    <location>
        <begin position="1"/>
        <end position="16"/>
    </location>
</feature>
<sequence>MSRGEANTVTPSPLTDTRSRIKERRCYIHTHKHTHTHTSFSKAKHHTLDTPLPMTIRSFAPRLFSPFDMAYRLSKLKLSQKSFMHGPGPSPGFNCHLRTEIQVEWTA</sequence>
<gene>
    <name evidence="2" type="ORF">XENORESO_010504</name>
</gene>
<name>A0ABV0WS70_9TELE</name>
<keyword evidence="3" id="KW-1185">Reference proteome</keyword>
<reference evidence="2 3" key="1">
    <citation type="submission" date="2021-06" db="EMBL/GenBank/DDBJ databases">
        <authorList>
            <person name="Palmer J.M."/>
        </authorList>
    </citation>
    <scope>NUCLEOTIDE SEQUENCE [LARGE SCALE GENOMIC DNA]</scope>
    <source>
        <strain evidence="2 3">XR_2019</strain>
        <tissue evidence="2">Muscle</tissue>
    </source>
</reference>
<evidence type="ECO:0000256" key="1">
    <source>
        <dbReference type="SAM" id="MobiDB-lite"/>
    </source>
</evidence>
<dbReference type="EMBL" id="JAHRIM010063293">
    <property type="protein sequence ID" value="MEQ2271874.1"/>
    <property type="molecule type" value="Genomic_DNA"/>
</dbReference>
<protein>
    <submittedName>
        <fullName evidence="2">Uncharacterized protein</fullName>
    </submittedName>
</protein>
<organism evidence="2 3">
    <name type="scientific">Xenotaenia resolanae</name>
    <dbReference type="NCBI Taxonomy" id="208358"/>
    <lineage>
        <taxon>Eukaryota</taxon>
        <taxon>Metazoa</taxon>
        <taxon>Chordata</taxon>
        <taxon>Craniata</taxon>
        <taxon>Vertebrata</taxon>
        <taxon>Euteleostomi</taxon>
        <taxon>Actinopterygii</taxon>
        <taxon>Neopterygii</taxon>
        <taxon>Teleostei</taxon>
        <taxon>Neoteleostei</taxon>
        <taxon>Acanthomorphata</taxon>
        <taxon>Ovalentaria</taxon>
        <taxon>Atherinomorphae</taxon>
        <taxon>Cyprinodontiformes</taxon>
        <taxon>Goodeidae</taxon>
        <taxon>Xenotaenia</taxon>
    </lineage>
</organism>
<evidence type="ECO:0000313" key="3">
    <source>
        <dbReference type="Proteomes" id="UP001444071"/>
    </source>
</evidence>
<feature type="region of interest" description="Disordered" evidence="1">
    <location>
        <begin position="1"/>
        <end position="21"/>
    </location>
</feature>
<proteinExistence type="predicted"/>